<feature type="compositionally biased region" description="Basic and acidic residues" evidence="8">
    <location>
        <begin position="1350"/>
        <end position="1384"/>
    </location>
</feature>
<feature type="compositionally biased region" description="Polar residues" evidence="8">
    <location>
        <begin position="987"/>
        <end position="1000"/>
    </location>
</feature>
<feature type="compositionally biased region" description="Basic and acidic residues" evidence="8">
    <location>
        <begin position="2227"/>
        <end position="2246"/>
    </location>
</feature>
<feature type="compositionally biased region" description="Polar residues" evidence="8">
    <location>
        <begin position="1855"/>
        <end position="1866"/>
    </location>
</feature>
<dbReference type="InterPro" id="IPR052427">
    <property type="entry name" value="Glycosyltrans_GT2/GT47"/>
</dbReference>
<evidence type="ECO:0000256" key="8">
    <source>
        <dbReference type="SAM" id="MobiDB-lite"/>
    </source>
</evidence>
<feature type="region of interest" description="Disordered" evidence="8">
    <location>
        <begin position="795"/>
        <end position="2318"/>
    </location>
</feature>
<feature type="region of interest" description="Disordered" evidence="8">
    <location>
        <begin position="612"/>
        <end position="770"/>
    </location>
</feature>
<feature type="transmembrane region" description="Helical" evidence="9">
    <location>
        <begin position="7"/>
        <end position="26"/>
    </location>
</feature>
<evidence type="ECO:0000313" key="10">
    <source>
        <dbReference type="EMBL" id="RDW93668.1"/>
    </source>
</evidence>
<dbReference type="Pfam" id="PF13641">
    <property type="entry name" value="Glyco_tranf_2_3"/>
    <property type="match status" value="1"/>
</dbReference>
<feature type="compositionally biased region" description="Basic and acidic residues" evidence="8">
    <location>
        <begin position="2156"/>
        <end position="2176"/>
    </location>
</feature>
<feature type="compositionally biased region" description="Low complexity" evidence="8">
    <location>
        <begin position="946"/>
        <end position="982"/>
    </location>
</feature>
<evidence type="ECO:0000256" key="3">
    <source>
        <dbReference type="ARBA" id="ARBA00022679"/>
    </source>
</evidence>
<feature type="compositionally biased region" description="Basic and acidic residues" evidence="8">
    <location>
        <begin position="1574"/>
        <end position="1586"/>
    </location>
</feature>
<comment type="caution">
    <text evidence="10">The sequence shown here is derived from an EMBL/GenBank/DDBJ whole genome shotgun (WGS) entry which is preliminary data.</text>
</comment>
<evidence type="ECO:0000256" key="4">
    <source>
        <dbReference type="ARBA" id="ARBA00022692"/>
    </source>
</evidence>
<keyword evidence="3" id="KW-0808">Transferase</keyword>
<feature type="compositionally biased region" description="Basic and acidic residues" evidence="8">
    <location>
        <begin position="2189"/>
        <end position="2213"/>
    </location>
</feature>
<dbReference type="Proteomes" id="UP000256690">
    <property type="component" value="Unassembled WGS sequence"/>
</dbReference>
<keyword evidence="7" id="KW-0325">Glycoprotein</keyword>
<feature type="compositionally biased region" description="Basic and acidic residues" evidence="8">
    <location>
        <begin position="1867"/>
        <end position="1881"/>
    </location>
</feature>
<dbReference type="PANTHER" id="PTHR47844">
    <property type="entry name" value="SYNTHASE CPS1, PUTATIVE (AFU_ORTHOLOGUE AFUA_7G02500)-RELATED"/>
    <property type="match status" value="1"/>
</dbReference>
<dbReference type="GeneID" id="38111360"/>
<gene>
    <name evidence="10" type="ORF">DSM5745_00990</name>
</gene>
<comment type="subcellular location">
    <subcellularLocation>
        <location evidence="1">Membrane</location>
    </subcellularLocation>
</comment>
<feature type="transmembrane region" description="Helical" evidence="9">
    <location>
        <begin position="135"/>
        <end position="159"/>
    </location>
</feature>
<dbReference type="GO" id="GO:0016020">
    <property type="term" value="C:membrane"/>
    <property type="evidence" value="ECO:0007669"/>
    <property type="project" value="UniProtKB-SubCell"/>
</dbReference>
<dbReference type="PANTHER" id="PTHR47844:SF1">
    <property type="entry name" value="EXOSTOSIN-LIKE 2"/>
    <property type="match status" value="1"/>
</dbReference>
<feature type="compositionally biased region" description="Basic and acidic residues" evidence="8">
    <location>
        <begin position="1275"/>
        <end position="1292"/>
    </location>
</feature>
<evidence type="ECO:0000256" key="1">
    <source>
        <dbReference type="ARBA" id="ARBA00004370"/>
    </source>
</evidence>
<dbReference type="EMBL" id="PVWQ01000001">
    <property type="protein sequence ID" value="RDW93668.1"/>
    <property type="molecule type" value="Genomic_DNA"/>
</dbReference>
<evidence type="ECO:0000256" key="5">
    <source>
        <dbReference type="ARBA" id="ARBA00022989"/>
    </source>
</evidence>
<feature type="compositionally biased region" description="Basic and acidic residues" evidence="8">
    <location>
        <begin position="1510"/>
        <end position="1561"/>
    </location>
</feature>
<dbReference type="STRING" id="1810919.A0A3D8T6M0"/>
<feature type="compositionally biased region" description="Basic and acidic residues" evidence="8">
    <location>
        <begin position="1255"/>
        <end position="1266"/>
    </location>
</feature>
<accession>A0A3D8T6M0</accession>
<protein>
    <submittedName>
        <fullName evidence="10">Uncharacterized protein</fullName>
    </submittedName>
</protein>
<keyword evidence="4 9" id="KW-0812">Transmembrane</keyword>
<feature type="compositionally biased region" description="Basic and acidic residues" evidence="8">
    <location>
        <begin position="1188"/>
        <end position="1198"/>
    </location>
</feature>
<feature type="compositionally biased region" description="Polar residues" evidence="8">
    <location>
        <begin position="1079"/>
        <end position="1093"/>
    </location>
</feature>
<proteinExistence type="predicted"/>
<feature type="compositionally biased region" description="Polar residues" evidence="8">
    <location>
        <begin position="1385"/>
        <end position="1400"/>
    </location>
</feature>
<feature type="compositionally biased region" description="Basic and acidic residues" evidence="8">
    <location>
        <begin position="1604"/>
        <end position="1660"/>
    </location>
</feature>
<feature type="compositionally biased region" description="Basic and acidic residues" evidence="8">
    <location>
        <begin position="1898"/>
        <end position="1909"/>
    </location>
</feature>
<feature type="compositionally biased region" description="Low complexity" evidence="8">
    <location>
        <begin position="1428"/>
        <end position="1441"/>
    </location>
</feature>
<feature type="compositionally biased region" description="Low complexity" evidence="8">
    <location>
        <begin position="851"/>
        <end position="862"/>
    </location>
</feature>
<feature type="compositionally biased region" description="Basic and acidic residues" evidence="8">
    <location>
        <begin position="1681"/>
        <end position="1807"/>
    </location>
</feature>
<evidence type="ECO:0000256" key="6">
    <source>
        <dbReference type="ARBA" id="ARBA00023136"/>
    </source>
</evidence>
<feature type="compositionally biased region" description="Polar residues" evidence="8">
    <location>
        <begin position="905"/>
        <end position="918"/>
    </location>
</feature>
<evidence type="ECO:0000256" key="7">
    <source>
        <dbReference type="ARBA" id="ARBA00023180"/>
    </source>
</evidence>
<dbReference type="GO" id="GO:0016757">
    <property type="term" value="F:glycosyltransferase activity"/>
    <property type="evidence" value="ECO:0007669"/>
    <property type="project" value="UniProtKB-KW"/>
</dbReference>
<keyword evidence="11" id="KW-1185">Reference proteome</keyword>
<feature type="compositionally biased region" description="Basic and acidic residues" evidence="8">
    <location>
        <begin position="2301"/>
        <end position="2312"/>
    </location>
</feature>
<feature type="compositionally biased region" description="Polar residues" evidence="8">
    <location>
        <begin position="1478"/>
        <end position="1493"/>
    </location>
</feature>
<feature type="compositionally biased region" description="Basic and acidic residues" evidence="8">
    <location>
        <begin position="1828"/>
        <end position="1841"/>
    </location>
</feature>
<reference evidence="10 11" key="1">
    <citation type="journal article" date="2018" name="IMA Fungus">
        <title>IMA Genome-F 9: Draft genome sequence of Annulohypoxylon stygium, Aspergillus mulundensis, Berkeleyomyces basicola (syn. Thielaviopsis basicola), Ceratocystis smalleyi, two Cercospora beticola strains, Coleophoma cylindrospora, Fusarium fracticaudum, Phialophora cf. hyalina, and Morchella septimelata.</title>
        <authorList>
            <person name="Wingfield B.D."/>
            <person name="Bills G.F."/>
            <person name="Dong Y."/>
            <person name="Huang W."/>
            <person name="Nel W.J."/>
            <person name="Swalarsk-Parry B.S."/>
            <person name="Vaghefi N."/>
            <person name="Wilken P.M."/>
            <person name="An Z."/>
            <person name="de Beer Z.W."/>
            <person name="De Vos L."/>
            <person name="Chen L."/>
            <person name="Duong T.A."/>
            <person name="Gao Y."/>
            <person name="Hammerbacher A."/>
            <person name="Kikkert J.R."/>
            <person name="Li Y."/>
            <person name="Li H."/>
            <person name="Li K."/>
            <person name="Li Q."/>
            <person name="Liu X."/>
            <person name="Ma X."/>
            <person name="Naidoo K."/>
            <person name="Pethybridge S.J."/>
            <person name="Sun J."/>
            <person name="Steenkamp E.T."/>
            <person name="van der Nest M.A."/>
            <person name="van Wyk S."/>
            <person name="Wingfield M.J."/>
            <person name="Xiong C."/>
            <person name="Yue Q."/>
            <person name="Zhang X."/>
        </authorList>
    </citation>
    <scope>NUCLEOTIDE SEQUENCE [LARGE SCALE GENOMIC DNA]</scope>
    <source>
        <strain evidence="10 11">DSM 5745</strain>
    </source>
</reference>
<dbReference type="OrthoDB" id="2849215at2759"/>
<keyword evidence="6 9" id="KW-0472">Membrane</keyword>
<feature type="compositionally biased region" description="Low complexity" evidence="8">
    <location>
        <begin position="710"/>
        <end position="720"/>
    </location>
</feature>
<feature type="compositionally biased region" description="Polar residues" evidence="8">
    <location>
        <begin position="647"/>
        <end position="679"/>
    </location>
</feature>
<feature type="transmembrane region" description="Helical" evidence="9">
    <location>
        <begin position="91"/>
        <end position="115"/>
    </location>
</feature>
<feature type="compositionally biased region" description="Basic and acidic residues" evidence="8">
    <location>
        <begin position="1235"/>
        <end position="1244"/>
    </location>
</feature>
<feature type="compositionally biased region" description="Low complexity" evidence="8">
    <location>
        <begin position="799"/>
        <end position="834"/>
    </location>
</feature>
<evidence type="ECO:0000256" key="2">
    <source>
        <dbReference type="ARBA" id="ARBA00022676"/>
    </source>
</evidence>
<keyword evidence="5 9" id="KW-1133">Transmembrane helix</keyword>
<feature type="compositionally biased region" description="Polar residues" evidence="8">
    <location>
        <begin position="1665"/>
        <end position="1674"/>
    </location>
</feature>
<evidence type="ECO:0000313" key="11">
    <source>
        <dbReference type="Proteomes" id="UP000256690"/>
    </source>
</evidence>
<evidence type="ECO:0000256" key="9">
    <source>
        <dbReference type="SAM" id="Phobius"/>
    </source>
</evidence>
<keyword evidence="2" id="KW-0328">Glycosyltransferase</keyword>
<organism evidence="10 11">
    <name type="scientific">Aspergillus mulundensis</name>
    <dbReference type="NCBI Taxonomy" id="1810919"/>
    <lineage>
        <taxon>Eukaryota</taxon>
        <taxon>Fungi</taxon>
        <taxon>Dikarya</taxon>
        <taxon>Ascomycota</taxon>
        <taxon>Pezizomycotina</taxon>
        <taxon>Eurotiomycetes</taxon>
        <taxon>Eurotiomycetidae</taxon>
        <taxon>Eurotiales</taxon>
        <taxon>Aspergillaceae</taxon>
        <taxon>Aspergillus</taxon>
        <taxon>Aspergillus subgen. Nidulantes</taxon>
    </lineage>
</organism>
<name>A0A3D8T6M0_9EURO</name>
<dbReference type="RefSeq" id="XP_026608851.1">
    <property type="nucleotide sequence ID" value="XM_026743006.1"/>
</dbReference>
<feature type="compositionally biased region" description="Basic and acidic residues" evidence="8">
    <location>
        <begin position="1414"/>
        <end position="1427"/>
    </location>
</feature>
<feature type="compositionally biased region" description="Polar residues" evidence="8">
    <location>
        <begin position="1103"/>
        <end position="1119"/>
    </location>
</feature>
<sequence length="2318" mass="252786">MFDVSNLFVAILLPFALTSPYLSWFMNPVSNTLEPYVTPYYHPAKATYDQQIRTARGIATGITSWTTNWLRWIEWPTIRSWGDIIPGVTKVFASFMSMLGPLLTKHATPLLEYLYYSLPFVQRKPKRFVDDRMGIIFLVFFSVRYLRLLINLIAFWALYEPTPIPQKPTLNPSDCTVVLATTCTDAEDADFKACLTSCLTNEPGALIVVPVGQEAAQATNRALKFVQPRFTKTNVSVKAVEPAKRRAEMANVLRSVGTKITVLLDEHVSWPSAKFLPSLLAPFEDQDIGLVGVRKDVCRKETDSALRSMWNFFGALYLERHNFDIRAATTLSGGLFVSGIASQTSAFQSSINTDLKFQEAYKKNSFVRMMLRPFNTEEDFITRWIVNHGYKLSFQYTKEATIETTRPFGTCPIPETTSIVNSASNTWNKATDLSGVGKIWDRCSKYICNLYKGCSDAVVNKFNAVIAVPSKVLEWILSIDVKAWLPADFTFSSLFANPFNSPDQPGAGTSPTPVPWWSPANLYTTCLYLTSYSVPLGLLYDAGLVYTLINSAIGKERGTKGLAILLAILLSGKIVKLAAYFLAEVTAADVAQYAAEFPSFTGLPAIPVTNWKTRPRTKESSPDLSSPDLSSPDRSKPSSLTNPPPTSGQEQASAQTTTPVQAPASKSNASLPNPGQSCSPFAEFLTPEPAPTWRPEAIKPPAAVSDAVPTAASTITTASKAKPEPAVLTPGLTAPPSTPISPTLTSPSFPAPTSAIAAAPEPKSPAEQPQATALSIATLKLALATSLDNAILVTSGLTPPSASEPASAATLKSPAAVSTSTTKPTSAPSPGSAPGHDTDSASKPGQEQVTAAMAMPAPAAAAVSKPETDLGAASQRTVEQSPHPPGPKPAAPSAATQKPELPPIDTTTPAQPPDSTQSPAPANKPPPAPASASPAAKPTPNPEHISAPTPAKPVVVSATAPTAPSAPAPSTAQLAPSSTPAPERNAEQSPISPVLKQTTAPARKPGPEPSSPFRSPALKPVPATASPTSASPGHKKSFQELRSTFASPTFKPPEPFQQTHHYTPAGRQTEAPVPESPMSPWSATGKSPASPTPSVKRKELQAGSRNSGFDLSQPASSPSKAREAGRAPGEEGKRSISSPVSGEKKMSSPVVESEAKSRSSPQPGIRHIEAVGMATDKAPITPATSGPEGKHVQPEGRQSKRISRSLSRPVIQEAETSTGVPENKASVPVVSSRPEASKSERSEIFRSTSSHPIKAGHDRPAKEKGKPGAAIPTSIEEHRNVQPDFDRQDPKRTSRYPTFVSPTLPDAGHAKATENRGFVSPATSVPERKPVQSPVLKPERTETPVSCRPPTREGGRATDEIAKPPAPERKQAEPEKRESRHRESVASSRSNAIPRETSQTIEDKVKLFSGAPMPERKQVRPDSRGSERPSSSSSQSRLRASTITSYPTEGANKGTAAAAISAPQDKQVQPAPRESERNSTSPSISRPRASTVTGFDDEPNAPAPPPTSVPDRRSSVHLTERSRDDRHRDASRSTSVMDRRSVPPTDRSRDNRSKEASRTAEDGASVSNSGPQRKPSERSRDHHNVDAGRTANHKGTAAAPTSVVDRRSVQPPERSSDDNYRDGRHRDVRPAQAPEERRKGDRPPDARANDGRRRESRYSDDQAVDSPTSSSPPKVNQGRKPRYEEEKSGDARPTNDRYGQDRHSGDQPKDDRVKHDRTTEGGTRTRDAPLPAKDDTRRGSHYKEEQTQSNRAKDAPPEYGSKEHGRRSESQTDSKREHAGHTSDNPRDMASSTKDDRRRESRPKEAGEQPGPTKRTRAAQLHIPPPSRKAEEHHRQAEQDRVLQTLYNEIEEQLSPRTVQPSQRQQLDVRARQQQHQDSRSRAQPSRRQSTAEASQRATERAGKERTRSEQVPCHTVRPESSTAGGQRRVSERDKPTRTEHESRPRETQHAGADRHHPIAADSSKTRDKDERANVRQESSAEQRRASERDKPASAPSRSERESRPRETQQTPTGTDRHRSIASENEKTRDKNEQRASAKVKPESGAEHRRALERDTSARGRSGQEPHPKETQQSTAERHRPTNTDYQSTRDKYEQRANARPESSAEPRRPSERDTPARTRTGHESHVERHRSLAGDYEKTRDKFERRSTVQPESSAEQRRASERDTPARTRSEHKQQSRPRAMSLSGADKGRAAERDANQRGPVERGHGDGHKSGHPASRSDSSGHGNDRVHREREHEHRGADRRASSAVHSSRSRSDHVDPGRQAPAQEEIKYELRNGMIVEVPRSRDSRDPGSGSGSGSREKEKEKETRRSRWFGK</sequence>
<feature type="compositionally biased region" description="Basic and acidic residues" evidence="8">
    <location>
        <begin position="1929"/>
        <end position="2007"/>
    </location>
</feature>
<feature type="compositionally biased region" description="Basic and acidic residues" evidence="8">
    <location>
        <begin position="2015"/>
        <end position="2148"/>
    </location>
</feature>
<feature type="compositionally biased region" description="Basic and acidic residues" evidence="8">
    <location>
        <begin position="1120"/>
        <end position="1134"/>
    </location>
</feature>